<evidence type="ECO:0000313" key="3">
    <source>
        <dbReference type="Proteomes" id="UP000017396"/>
    </source>
</evidence>
<dbReference type="PATRIC" id="fig|1183438.3.peg.102"/>
<dbReference type="HOGENOM" id="CLU_079348_0_0_3"/>
<dbReference type="InterPro" id="IPR003593">
    <property type="entry name" value="AAA+_ATPase"/>
</dbReference>
<dbReference type="Proteomes" id="UP000017396">
    <property type="component" value="Chromosome"/>
</dbReference>
<dbReference type="InterPro" id="IPR052026">
    <property type="entry name" value="ExeA_AAA_ATPase_DNA-bind"/>
</dbReference>
<dbReference type="KEGG" id="glj:GKIL_0102"/>
<dbReference type="PANTHER" id="PTHR35894">
    <property type="entry name" value="GENERAL SECRETION PATHWAY PROTEIN A-RELATED"/>
    <property type="match status" value="1"/>
</dbReference>
<dbReference type="PANTHER" id="PTHR35894:SF1">
    <property type="entry name" value="PHOSPHORIBULOKINASE _ URIDINE KINASE FAMILY"/>
    <property type="match status" value="1"/>
</dbReference>
<dbReference type="SUPFAM" id="SSF52540">
    <property type="entry name" value="P-loop containing nucleoside triphosphate hydrolases"/>
    <property type="match status" value="1"/>
</dbReference>
<dbReference type="STRING" id="1183438.GKIL_0102"/>
<accession>U5QFI4</accession>
<dbReference type="Pfam" id="PF13401">
    <property type="entry name" value="AAA_22"/>
    <property type="match status" value="1"/>
</dbReference>
<name>U5QFI4_GLOK1</name>
<dbReference type="RefSeq" id="WP_023171340.1">
    <property type="nucleotide sequence ID" value="NC_022600.1"/>
</dbReference>
<reference evidence="2 3" key="1">
    <citation type="journal article" date="2013" name="PLoS ONE">
        <title>Cultivation and Complete Genome Sequencing of Gloeobacter kilaueensis sp. nov., from a Lava Cave in Kilauea Caldera, Hawai'i.</title>
        <authorList>
            <person name="Saw J.H."/>
            <person name="Schatz M."/>
            <person name="Brown M.V."/>
            <person name="Kunkel D.D."/>
            <person name="Foster J.S."/>
            <person name="Shick H."/>
            <person name="Christensen S."/>
            <person name="Hou S."/>
            <person name="Wan X."/>
            <person name="Donachie S.P."/>
        </authorList>
    </citation>
    <scope>NUCLEOTIDE SEQUENCE [LARGE SCALE GENOMIC DNA]</scope>
    <source>
        <strain evidence="3">JS</strain>
    </source>
</reference>
<dbReference type="Gene3D" id="3.40.50.300">
    <property type="entry name" value="P-loop containing nucleotide triphosphate hydrolases"/>
    <property type="match status" value="1"/>
</dbReference>
<dbReference type="InterPro" id="IPR027417">
    <property type="entry name" value="P-loop_NTPase"/>
</dbReference>
<feature type="domain" description="AAA+ ATPase" evidence="1">
    <location>
        <begin position="39"/>
        <end position="191"/>
    </location>
</feature>
<dbReference type="eggNOG" id="COG3267">
    <property type="taxonomic scope" value="Bacteria"/>
</dbReference>
<dbReference type="EMBL" id="CP003587">
    <property type="protein sequence ID" value="AGY56349.1"/>
    <property type="molecule type" value="Genomic_DNA"/>
</dbReference>
<evidence type="ECO:0000313" key="2">
    <source>
        <dbReference type="EMBL" id="AGY56349.1"/>
    </source>
</evidence>
<gene>
    <name evidence="2" type="ORF">GKIL_0102</name>
</gene>
<dbReference type="AlphaFoldDB" id="U5QFI4"/>
<sequence>MLTEVMEHYRLVRDFRKASYFETDRQKQLFKDIRASILSGRMVALTGIVGCGKTVTLRKLQEVLEKEGRIIVSKSLSVEKDRATLATLIAALFFDLSPDKDVKIPGQGEKRERELRDLIKKSKKPVALFVDEAHDLHAKTLTGLKRLIEVVEDGGGVLSPVVAGHPKLKNDLRRPTMEEIGYRAVVFSLDDLIGSPKDYLHWLLEQCLSEGTQASEAIEDEALNLLANRLKTPLQLQQHLSLAFETGFEVGTRPVTAEVVESILSKQIDDLEPRLTRHGYDVRSLAEQFNARPVEIRLLFRGQLDATRARDLQEQMLAAGLPL</sequence>
<organism evidence="2 3">
    <name type="scientific">Gloeobacter kilaueensis (strain ATCC BAA-2537 / CCAP 1431/1 / ULC 316 / JS1)</name>
    <dbReference type="NCBI Taxonomy" id="1183438"/>
    <lineage>
        <taxon>Bacteria</taxon>
        <taxon>Bacillati</taxon>
        <taxon>Cyanobacteriota</taxon>
        <taxon>Cyanophyceae</taxon>
        <taxon>Gloeobacterales</taxon>
        <taxon>Gloeobacteraceae</taxon>
        <taxon>Gloeobacter</taxon>
    </lineage>
</organism>
<protein>
    <submittedName>
        <fullName evidence="2">Type II secretory pathway, component ExeA (Predicted ATPase)</fullName>
    </submittedName>
</protein>
<dbReference type="SMART" id="SM00382">
    <property type="entry name" value="AAA"/>
    <property type="match status" value="1"/>
</dbReference>
<proteinExistence type="predicted"/>
<keyword evidence="3" id="KW-1185">Reference proteome</keyword>
<dbReference type="GO" id="GO:0016887">
    <property type="term" value="F:ATP hydrolysis activity"/>
    <property type="evidence" value="ECO:0007669"/>
    <property type="project" value="InterPro"/>
</dbReference>
<dbReference type="InterPro" id="IPR049945">
    <property type="entry name" value="AAA_22"/>
</dbReference>
<evidence type="ECO:0000259" key="1">
    <source>
        <dbReference type="SMART" id="SM00382"/>
    </source>
</evidence>
<dbReference type="OrthoDB" id="9783370at2"/>